<dbReference type="AlphaFoldDB" id="A0A8S1C6Q9"/>
<protein>
    <recommendedName>
        <fullName evidence="3">Spaetzle domain-containing protein</fullName>
    </recommendedName>
</protein>
<dbReference type="Gene3D" id="2.10.90.10">
    <property type="entry name" value="Cystine-knot cytokines"/>
    <property type="match status" value="1"/>
</dbReference>
<dbReference type="SUPFAM" id="SSF57501">
    <property type="entry name" value="Cystine-knot cytokines"/>
    <property type="match status" value="1"/>
</dbReference>
<accession>A0A8S1C6Q9</accession>
<proteinExistence type="predicted"/>
<organism evidence="1 2">
    <name type="scientific">Cloeon dipterum</name>
    <dbReference type="NCBI Taxonomy" id="197152"/>
    <lineage>
        <taxon>Eukaryota</taxon>
        <taxon>Metazoa</taxon>
        <taxon>Ecdysozoa</taxon>
        <taxon>Arthropoda</taxon>
        <taxon>Hexapoda</taxon>
        <taxon>Insecta</taxon>
        <taxon>Pterygota</taxon>
        <taxon>Palaeoptera</taxon>
        <taxon>Ephemeroptera</taxon>
        <taxon>Pisciforma</taxon>
        <taxon>Baetidae</taxon>
        <taxon>Cloeon</taxon>
    </lineage>
</organism>
<keyword evidence="2" id="KW-1185">Reference proteome</keyword>
<reference evidence="1 2" key="1">
    <citation type="submission" date="2020-04" db="EMBL/GenBank/DDBJ databases">
        <authorList>
            <person name="Alioto T."/>
            <person name="Alioto T."/>
            <person name="Gomez Garrido J."/>
        </authorList>
    </citation>
    <scope>NUCLEOTIDE SEQUENCE [LARGE SCALE GENOMIC DNA]</scope>
</reference>
<evidence type="ECO:0008006" key="3">
    <source>
        <dbReference type="Google" id="ProtNLM"/>
    </source>
</evidence>
<name>A0A8S1C6Q9_9INSE</name>
<dbReference type="OrthoDB" id="6381819at2759"/>
<sequence length="206" mass="23507">MAVAIRWRPPFEGLRIKGRWPPASLIVLFVAAWLPAAVAAGLPTNSTLMLHRRALRKARSTEKPLVPPWDPYVKISVKEMQEYLVLHGTQDCCPSTNITTPITNGKDRDKNSVVVMKMSDSPQIFYELVCLPEVLNKPCRFTDPRVRNQTRCVQKHSYSYAMVHNEGDEHHPRLDYIHVRMGCACEVSPKIPKNNKRRHHHKGNVG</sequence>
<dbReference type="InterPro" id="IPR029034">
    <property type="entry name" value="Cystine-knot_cytokine"/>
</dbReference>
<evidence type="ECO:0000313" key="1">
    <source>
        <dbReference type="EMBL" id="CAB3364832.1"/>
    </source>
</evidence>
<comment type="caution">
    <text evidence="1">The sequence shown here is derived from an EMBL/GenBank/DDBJ whole genome shotgun (WGS) entry which is preliminary data.</text>
</comment>
<evidence type="ECO:0000313" key="2">
    <source>
        <dbReference type="Proteomes" id="UP000494165"/>
    </source>
</evidence>
<gene>
    <name evidence="1" type="ORF">CLODIP_2_CD03528</name>
</gene>
<dbReference type="Proteomes" id="UP000494165">
    <property type="component" value="Unassembled WGS sequence"/>
</dbReference>
<dbReference type="EMBL" id="CADEPI010000017">
    <property type="protein sequence ID" value="CAB3364832.1"/>
    <property type="molecule type" value="Genomic_DNA"/>
</dbReference>